<feature type="domain" description="Mannosyl-glycoprotein endo-beta-N-acetylglucosamidase-like" evidence="2">
    <location>
        <begin position="29"/>
        <end position="193"/>
    </location>
</feature>
<dbReference type="Pfam" id="PF01832">
    <property type="entry name" value="Glucosaminidase"/>
    <property type="match status" value="1"/>
</dbReference>
<dbReference type="PRINTS" id="PR01002">
    <property type="entry name" value="FLGFLGJ"/>
</dbReference>
<protein>
    <recommendedName>
        <fullName evidence="2">Mannosyl-glycoprotein endo-beta-N-acetylglucosamidase-like domain-containing protein</fullName>
    </recommendedName>
</protein>
<sequence>MVNTLPHTRHLRRVTALLTLALALTTVAVFGAPRARAADTTRFISAVAPMAQQAQREFRVPASVSIAQSILESGWGTSSLAVYAHAYFGIKCKTDYASPYQLGCMDKSSLEYYDPNNPTPVVSAFRTYRSAGDSFSDHGYFLKNSSRYAAAFNYSSDPDNFIREVAKAGYATDPGYADYIIRLMRTYNLYAYDSASTTNQPVRVDGAIGDKYYAIGGPSSPLGFAIGGEVDGPVAGSRMTVFNKGILPWSPSGGAHPIMTEIWSHYRYSQSLREVLGPVTSDAYTTNSTLQQNFVGGRITRTNGSWNDVYGRIFVRWTALGADRGLLGMPTSTETAGPVAGSRMNRFAGGTIIWSPQTEAQALLPGISAWYWNLSTSDRRTIGIPRSAEYQVSGGIAQDFTGGTVYWRDGRAVMVYGTIGERYAALGGPSGQLGFPTRQEFGFNGGRVTDFGNGSIYWSPATGAQPVWSGINSWYRGRPPAVQSGLGLPSAVEQDAEVPGTRVQAYAGGRIYWYDLQAHSVYGSTGQKYAEFGGARSQLGRPTVEEYDIPGGRATGFEGGRIEFSWRDYSTRVILN</sequence>
<dbReference type="GO" id="GO:0071973">
    <property type="term" value="P:bacterial-type flagellum-dependent cell motility"/>
    <property type="evidence" value="ECO:0007669"/>
    <property type="project" value="TreeGrafter"/>
</dbReference>
<dbReference type="OrthoDB" id="3734014at2"/>
<evidence type="ECO:0000313" key="3">
    <source>
        <dbReference type="EMBL" id="OYO17716.1"/>
    </source>
</evidence>
<dbReference type="Gene3D" id="2.10.70.40">
    <property type="entry name" value="peptidoglycan hydrolase"/>
    <property type="match status" value="1"/>
</dbReference>
<comment type="caution">
    <text evidence="3">The sequence shown here is derived from an EMBL/GenBank/DDBJ whole genome shotgun (WGS) entry which is preliminary data.</text>
</comment>
<dbReference type="SMART" id="SM00047">
    <property type="entry name" value="LYZ2"/>
    <property type="match status" value="1"/>
</dbReference>
<dbReference type="PANTHER" id="PTHR33308">
    <property type="entry name" value="PEPTIDOGLYCAN HYDROLASE FLGJ"/>
    <property type="match status" value="1"/>
</dbReference>
<dbReference type="EMBL" id="NMVO01000001">
    <property type="protein sequence ID" value="OYO17716.1"/>
    <property type="molecule type" value="Genomic_DNA"/>
</dbReference>
<name>A0A255GST8_9ACTN</name>
<evidence type="ECO:0000313" key="4">
    <source>
        <dbReference type="Proteomes" id="UP000215896"/>
    </source>
</evidence>
<dbReference type="AlphaFoldDB" id="A0A255GST8"/>
<keyword evidence="4" id="KW-1185">Reference proteome</keyword>
<dbReference type="Proteomes" id="UP000215896">
    <property type="component" value="Unassembled WGS sequence"/>
</dbReference>
<reference evidence="3 4" key="1">
    <citation type="submission" date="2017-07" db="EMBL/GenBank/DDBJ databases">
        <title>Draft whole genome sequences of clinical Proprionibacteriaceae strains.</title>
        <authorList>
            <person name="Bernier A.-M."/>
            <person name="Bernard K."/>
            <person name="Domingo M.-C."/>
        </authorList>
    </citation>
    <scope>NUCLEOTIDE SEQUENCE [LARGE SCALE GENOMIC DNA]</scope>
    <source>
        <strain evidence="3 4">NML 030167</strain>
    </source>
</reference>
<dbReference type="Gene3D" id="1.10.530.10">
    <property type="match status" value="1"/>
</dbReference>
<dbReference type="Pfam" id="PF08310">
    <property type="entry name" value="LGFP"/>
    <property type="match status" value="5"/>
</dbReference>
<keyword evidence="1" id="KW-0378">Hydrolase</keyword>
<dbReference type="GO" id="GO:0004040">
    <property type="term" value="F:amidase activity"/>
    <property type="evidence" value="ECO:0007669"/>
    <property type="project" value="InterPro"/>
</dbReference>
<gene>
    <name evidence="3" type="ORF">CGZ94_02190</name>
</gene>
<organism evidence="3 4">
    <name type="scientific">Enemella evansiae</name>
    <dbReference type="NCBI Taxonomy" id="2016499"/>
    <lineage>
        <taxon>Bacteria</taxon>
        <taxon>Bacillati</taxon>
        <taxon>Actinomycetota</taxon>
        <taxon>Actinomycetes</taxon>
        <taxon>Propionibacteriales</taxon>
        <taxon>Propionibacteriaceae</taxon>
        <taxon>Enemella</taxon>
    </lineage>
</organism>
<evidence type="ECO:0000256" key="1">
    <source>
        <dbReference type="ARBA" id="ARBA00022801"/>
    </source>
</evidence>
<proteinExistence type="predicted"/>
<dbReference type="RefSeq" id="WP_094404494.1">
    <property type="nucleotide sequence ID" value="NZ_NMVO01000001.1"/>
</dbReference>
<accession>A0A255GST8</accession>
<dbReference type="InterPro" id="IPR002901">
    <property type="entry name" value="MGlyc_endo_b_GlcNAc-like_dom"/>
</dbReference>
<dbReference type="PANTHER" id="PTHR33308:SF9">
    <property type="entry name" value="PEPTIDOGLYCAN HYDROLASE FLGJ"/>
    <property type="match status" value="1"/>
</dbReference>
<evidence type="ECO:0000259" key="2">
    <source>
        <dbReference type="SMART" id="SM00047"/>
    </source>
</evidence>
<dbReference type="InterPro" id="IPR013207">
    <property type="entry name" value="LGFP"/>
</dbReference>
<dbReference type="InterPro" id="IPR051056">
    <property type="entry name" value="Glycosyl_Hydrolase_73"/>
</dbReference>